<dbReference type="InterPro" id="IPR029052">
    <property type="entry name" value="Metallo-depent_PP-like"/>
</dbReference>
<dbReference type="GO" id="GO:0000298">
    <property type="term" value="F:endopolyphosphatase activity"/>
    <property type="evidence" value="ECO:0007669"/>
    <property type="project" value="TreeGrafter"/>
</dbReference>
<evidence type="ECO:0008006" key="5">
    <source>
        <dbReference type="Google" id="ProtNLM"/>
    </source>
</evidence>
<reference evidence="4" key="1">
    <citation type="submission" date="2021-02" db="EMBL/GenBank/DDBJ databases">
        <title>Psilocybe cubensis genome.</title>
        <authorList>
            <person name="Mckernan K.J."/>
            <person name="Crawford S."/>
            <person name="Trippe A."/>
            <person name="Kane L.T."/>
            <person name="Mclaughlin S."/>
        </authorList>
    </citation>
    <scope>NUCLEOTIDE SEQUENCE [LARGE SCALE GENOMIC DNA]</scope>
    <source>
        <strain evidence="4">MGC-MH-2018</strain>
    </source>
</reference>
<keyword evidence="1" id="KW-0378">Hydrolase</keyword>
<dbReference type="GO" id="GO:0005615">
    <property type="term" value="C:extracellular space"/>
    <property type="evidence" value="ECO:0007669"/>
    <property type="project" value="TreeGrafter"/>
</dbReference>
<dbReference type="SUPFAM" id="SSF56300">
    <property type="entry name" value="Metallo-dependent phosphatases"/>
    <property type="match status" value="1"/>
</dbReference>
<evidence type="ECO:0000256" key="1">
    <source>
        <dbReference type="ARBA" id="ARBA00022801"/>
    </source>
</evidence>
<protein>
    <recommendedName>
        <fullName evidence="5">Endopolyphosphatase</fullName>
    </recommendedName>
</protein>
<dbReference type="EMBL" id="JAFIQS010000005">
    <property type="protein sequence ID" value="KAG5169264.1"/>
    <property type="molecule type" value="Genomic_DNA"/>
</dbReference>
<evidence type="ECO:0000256" key="2">
    <source>
        <dbReference type="ARBA" id="ARBA00023180"/>
    </source>
</evidence>
<keyword evidence="2" id="KW-0325">Glycoprotein</keyword>
<dbReference type="AlphaFoldDB" id="A0A8H8CLP5"/>
<dbReference type="GO" id="GO:0004309">
    <property type="term" value="F:exopolyphosphatase activity"/>
    <property type="evidence" value="ECO:0007669"/>
    <property type="project" value="TreeGrafter"/>
</dbReference>
<organism evidence="4">
    <name type="scientific">Psilocybe cubensis</name>
    <name type="common">Psychedelic mushroom</name>
    <name type="synonym">Stropharia cubensis</name>
    <dbReference type="NCBI Taxonomy" id="181762"/>
    <lineage>
        <taxon>Eukaryota</taxon>
        <taxon>Fungi</taxon>
        <taxon>Dikarya</taxon>
        <taxon>Basidiomycota</taxon>
        <taxon>Agaricomycotina</taxon>
        <taxon>Agaricomycetes</taxon>
        <taxon>Agaricomycetidae</taxon>
        <taxon>Agaricales</taxon>
        <taxon>Agaricineae</taxon>
        <taxon>Strophariaceae</taxon>
        <taxon>Psilocybe</taxon>
    </lineage>
</organism>
<dbReference type="GO" id="GO:0008081">
    <property type="term" value="F:phosphoric diester hydrolase activity"/>
    <property type="evidence" value="ECO:0007669"/>
    <property type="project" value="TreeGrafter"/>
</dbReference>
<dbReference type="PANTHER" id="PTHR10340:SF55">
    <property type="entry name" value="ENDOPOLYPHOSPHATASE"/>
    <property type="match status" value="1"/>
</dbReference>
<dbReference type="PANTHER" id="PTHR10340">
    <property type="entry name" value="SPHINGOMYELIN PHOSPHODIESTERASE"/>
    <property type="match status" value="1"/>
</dbReference>
<gene>
    <name evidence="4" type="ORF">JR316_005820</name>
</gene>
<evidence type="ECO:0000313" key="4">
    <source>
        <dbReference type="EMBL" id="KAG5169264.1"/>
    </source>
</evidence>
<feature type="region of interest" description="Disordered" evidence="3">
    <location>
        <begin position="478"/>
        <end position="506"/>
    </location>
</feature>
<dbReference type="GO" id="GO:0000324">
    <property type="term" value="C:fungal-type vacuole"/>
    <property type="evidence" value="ECO:0007669"/>
    <property type="project" value="TreeGrafter"/>
</dbReference>
<sequence length="652" mass="74971">MDRLLAPHTPEATAHYHLSQNSFNWHTDQPSVDESLISGCASYRAFDRYLSGSDIFLLPRTRAELESILRRYAYDAIHNAIASSRSQLQTGGYSRVCHLAEKSIRDVLNTGDNVDILLALHRPSNSNHDSEECNNARPIATRLKKKPKKKKDEANLFGTPYSECDSPFRLTNFTLDYLEDNWANEIDFVVCKSYSSLILHDNDRKVPRTPSEIYDLNRAVAAKMQSVFVKKGIPVVPSLGNNDVWRKSMDIFCSDFNLEIGPNSITNTFASIWDSFIPFPYLQVFQRGAYYAVEVIPDEVAVISLNTMYFYDSNKVVSGCAYTEPNDPGNLQIDWLEVQLQMYHDRGMQVWISGHVPPSRGNYFPECYVRYVELALRFQDTILGHLYGHMNVDHFFFLEAVDLEIFPDKNDGEVDMTSDKGLFNSLLQDYRALPKSPEMTDYAVVNVAPSVVPNPYTPAFRIFSYNVTGAGGRLAETTAHMTARRKPRKPKRRPGHHRGDQGNKTVQCESEEYQNTWRCHFDQPWNSDPSAPSRMNQRWTPLGYAQYFMPSLELANKTHGPLVELEYVTYAVEKLHPQGEGREFVYPVPVKLLPEELRDPGVAKSRYAPYGMEDLTIRSWIRLAGRLADDKRQKLRKRFRKYMYLKRKEIRE</sequence>
<proteinExistence type="predicted"/>
<evidence type="ECO:0000256" key="3">
    <source>
        <dbReference type="SAM" id="MobiDB-lite"/>
    </source>
</evidence>
<comment type="caution">
    <text evidence="4">The sequence shown here is derived from an EMBL/GenBank/DDBJ whole genome shotgun (WGS) entry which is preliminary data.</text>
</comment>
<feature type="compositionally biased region" description="Basic residues" evidence="3">
    <location>
        <begin position="482"/>
        <end position="496"/>
    </location>
</feature>
<accession>A0A8H8CLP5</accession>
<dbReference type="GO" id="GO:0006798">
    <property type="term" value="P:polyphosphate catabolic process"/>
    <property type="evidence" value="ECO:0007669"/>
    <property type="project" value="TreeGrafter"/>
</dbReference>
<name>A0A8H8CLP5_PSICU</name>